<name>A0A4Q8BB07_9ACTN</name>
<dbReference type="InterPro" id="IPR012337">
    <property type="entry name" value="RNaseH-like_sf"/>
</dbReference>
<dbReference type="Pfam" id="PF13683">
    <property type="entry name" value="rve_3"/>
    <property type="match status" value="1"/>
</dbReference>
<keyword evidence="3" id="KW-1185">Reference proteome</keyword>
<comment type="caution">
    <text evidence="2">The sequence shown here is derived from an EMBL/GenBank/DDBJ whole genome shotgun (WGS) entry which is preliminary data.</text>
</comment>
<dbReference type="GO" id="GO:0003676">
    <property type="term" value="F:nucleic acid binding"/>
    <property type="evidence" value="ECO:0007669"/>
    <property type="project" value="InterPro"/>
</dbReference>
<dbReference type="PROSITE" id="PS50994">
    <property type="entry name" value="INTEGRASE"/>
    <property type="match status" value="1"/>
</dbReference>
<sequence length="365" mass="41698">MLLRLAYLGVTNALAPLRLLPMSDRDKDAEILALRHQITVLERQLHGEKVRFTRTERAWLAALLHQLPRDVLRDIRLLVRPETVLRWHRDLIARRHARISRPARVGRPRTIRSTRRLVLRLARENSTWGTAASTANSSSWGVKVAASTVWEILQQAGIDPAPQRTSTTWATFLRSQAQAIIAADFFETTTLTGARLYILAVIEHATRRVRILGATAHPTTAWVTQAARNLVMDLEDARCQVKYLIRDRDGKYPAMFDAVLADAGITVVLSGVRTPRMNSITERWIQAGRHELLDRTLIWNPAHLLHALREYERHHNRHRPHRGIANARPLHPLPELITDPATLTRLHVHRHDRLGGLLYEYQNAA</sequence>
<evidence type="ECO:0000313" key="3">
    <source>
        <dbReference type="Proteomes" id="UP000294114"/>
    </source>
</evidence>
<reference evidence="2 3" key="1">
    <citation type="submission" date="2019-02" db="EMBL/GenBank/DDBJ databases">
        <title>Sequencing the genomes of 1000 actinobacteria strains.</title>
        <authorList>
            <person name="Klenk H.-P."/>
        </authorList>
    </citation>
    <scope>NUCLEOTIDE SEQUENCE [LARGE SCALE GENOMIC DNA]</scope>
    <source>
        <strain evidence="2 3">DSM 45612</strain>
    </source>
</reference>
<dbReference type="RefSeq" id="WP_130334640.1">
    <property type="nucleotide sequence ID" value="NZ_SHLD01000001.1"/>
</dbReference>
<dbReference type="EMBL" id="SHLD01000001">
    <property type="protein sequence ID" value="RZU74977.1"/>
    <property type="molecule type" value="Genomic_DNA"/>
</dbReference>
<dbReference type="InterPro" id="IPR036397">
    <property type="entry name" value="RNaseH_sf"/>
</dbReference>
<dbReference type="OrthoDB" id="1551204at2"/>
<dbReference type="AlphaFoldDB" id="A0A4Q8BB07"/>
<accession>A0A4Q8BB07</accession>
<dbReference type="InterPro" id="IPR001584">
    <property type="entry name" value="Integrase_cat-core"/>
</dbReference>
<proteinExistence type="predicted"/>
<evidence type="ECO:0000259" key="1">
    <source>
        <dbReference type="PROSITE" id="PS50994"/>
    </source>
</evidence>
<dbReference type="SUPFAM" id="SSF53098">
    <property type="entry name" value="Ribonuclease H-like"/>
    <property type="match status" value="1"/>
</dbReference>
<protein>
    <submittedName>
        <fullName evidence="2">Integrase-like protein</fullName>
    </submittedName>
</protein>
<dbReference type="Proteomes" id="UP000294114">
    <property type="component" value="Unassembled WGS sequence"/>
</dbReference>
<feature type="domain" description="Integrase catalytic" evidence="1">
    <location>
        <begin position="158"/>
        <end position="337"/>
    </location>
</feature>
<organism evidence="2 3">
    <name type="scientific">Micromonospora kangleipakensis</name>
    <dbReference type="NCBI Taxonomy" id="1077942"/>
    <lineage>
        <taxon>Bacteria</taxon>
        <taxon>Bacillati</taxon>
        <taxon>Actinomycetota</taxon>
        <taxon>Actinomycetes</taxon>
        <taxon>Micromonosporales</taxon>
        <taxon>Micromonosporaceae</taxon>
        <taxon>Micromonospora</taxon>
    </lineage>
</organism>
<gene>
    <name evidence="2" type="ORF">EV384_3482</name>
</gene>
<dbReference type="Gene3D" id="3.30.420.10">
    <property type="entry name" value="Ribonuclease H-like superfamily/Ribonuclease H"/>
    <property type="match status" value="1"/>
</dbReference>
<dbReference type="GO" id="GO:0015074">
    <property type="term" value="P:DNA integration"/>
    <property type="evidence" value="ECO:0007669"/>
    <property type="project" value="InterPro"/>
</dbReference>
<evidence type="ECO:0000313" key="2">
    <source>
        <dbReference type="EMBL" id="RZU74977.1"/>
    </source>
</evidence>